<accession>A0A8S9Z6Q2</accession>
<evidence type="ECO:0000313" key="4">
    <source>
        <dbReference type="EMBL" id="KAF7261360.1"/>
    </source>
</evidence>
<feature type="compositionally biased region" description="Polar residues" evidence="2">
    <location>
        <begin position="639"/>
        <end position="648"/>
    </location>
</feature>
<evidence type="ECO:0000313" key="5">
    <source>
        <dbReference type="Proteomes" id="UP000822476"/>
    </source>
</evidence>
<feature type="region of interest" description="Disordered" evidence="2">
    <location>
        <begin position="772"/>
        <end position="831"/>
    </location>
</feature>
<sequence length="831" mass="94166">MNDACNTQIFTFLILPQLLCGAVEEVDSVPFLYSQHMWVIRLQKSETHLGAFLELQSPFCGHGPIVTNNNLLGVKSQSSNPVSWEAVSLDFQFTLKSREHFSQNENFMRRSSVFSSAQSRHGRKHFVELGSLSSKNYLYDDGKFVVELELKNAEAVLNLWAFPCKDPLDTSACEDTMMKNNFTFSLMRLDGSVVKIPRSQHFETSHFPYYDSNWFLTLDLEPCQLDSESRPNADSDLTNVEQSKISVRIEISLIRQVYRSRNPNRNHQSATTGKQQTNTYRVKCSVMLPGNCSTGLMHFFIGSQGWPTQAHRTTFGANNLNELSENDTSCSNTAQQLGENQCDIVFSGSPVSLLLASASTPMSIRLKIRSFSCITFVEVPMDNEKSVPHPVRLIDPFDLPWNLQTKTSGRILRLQLLPDIPDSLSHGNVPYTNTANATVKPTSVYMLGVQCQINPLTTQLHDPVRALGTQVTQLLRFSENYIAMNSNRRQLPEESRKDGSVHLRYRGKQQCSILKSEDDSYEVAMNITVDEANEKSSGLVNPLNGTILVELTWIYHHLLCRDRIHTADVTDQKHYIQMRNELNQLRKEKDELERQVLMKEMGLVQVSIGEQGPKSLLPRESLVARGGVSEQLAVEDQLQAMSPKQYQKSRGKSAGPESTLKYAEIVEDDYENEMGSRASLPPYKSRDCLSSRNQAPIQSNYKYRINAGYNSPSQKSFEANDYYGSQSGDCRLSDRSSVKSAHEQTRLPDRRKQFSRSKTTWQTYDTYQDSITGSSPSYYATQPSTSWSTPTGHRARRTNLAENPSTRQSPGTFSPRKFYLEPEDPTTFYRR</sequence>
<evidence type="ECO:0000256" key="3">
    <source>
        <dbReference type="SAM" id="SignalP"/>
    </source>
</evidence>
<keyword evidence="3" id="KW-0732">Signal</keyword>
<dbReference type="OrthoDB" id="10035275at2759"/>
<evidence type="ECO:0000256" key="1">
    <source>
        <dbReference type="SAM" id="Coils"/>
    </source>
</evidence>
<dbReference type="Proteomes" id="UP000822476">
    <property type="component" value="Unassembled WGS sequence"/>
</dbReference>
<feature type="compositionally biased region" description="Basic and acidic residues" evidence="2">
    <location>
        <begin position="731"/>
        <end position="752"/>
    </location>
</feature>
<dbReference type="AlphaFoldDB" id="A0A8S9Z6Q2"/>
<organism evidence="4 5">
    <name type="scientific">Paragonimus skrjabini miyazakii</name>
    <dbReference type="NCBI Taxonomy" id="59628"/>
    <lineage>
        <taxon>Eukaryota</taxon>
        <taxon>Metazoa</taxon>
        <taxon>Spiralia</taxon>
        <taxon>Lophotrochozoa</taxon>
        <taxon>Platyhelminthes</taxon>
        <taxon>Trematoda</taxon>
        <taxon>Digenea</taxon>
        <taxon>Plagiorchiida</taxon>
        <taxon>Troglotremata</taxon>
        <taxon>Troglotrematidae</taxon>
        <taxon>Paragonimus</taxon>
    </lineage>
</organism>
<gene>
    <name evidence="4" type="ORF">EG68_01249</name>
</gene>
<reference evidence="4" key="1">
    <citation type="submission" date="2019-07" db="EMBL/GenBank/DDBJ databases">
        <title>Annotation for the trematode Paragonimus miyazaki's.</title>
        <authorList>
            <person name="Choi Y.-J."/>
        </authorList>
    </citation>
    <scope>NUCLEOTIDE SEQUENCE</scope>
    <source>
        <strain evidence="4">Japan</strain>
    </source>
</reference>
<protein>
    <submittedName>
        <fullName evidence="4">Uncharacterized protein</fullName>
    </submittedName>
</protein>
<feature type="coiled-coil region" evidence="1">
    <location>
        <begin position="575"/>
        <end position="602"/>
    </location>
</feature>
<dbReference type="InterPro" id="IPR008974">
    <property type="entry name" value="TRAF-like"/>
</dbReference>
<feature type="compositionally biased region" description="Polar residues" evidence="2">
    <location>
        <begin position="800"/>
        <end position="812"/>
    </location>
</feature>
<evidence type="ECO:0000256" key="2">
    <source>
        <dbReference type="SAM" id="MobiDB-lite"/>
    </source>
</evidence>
<dbReference type="SUPFAM" id="SSF49599">
    <property type="entry name" value="TRAF domain-like"/>
    <property type="match status" value="1"/>
</dbReference>
<keyword evidence="5" id="KW-1185">Reference proteome</keyword>
<proteinExistence type="predicted"/>
<feature type="chain" id="PRO_5035767392" evidence="3">
    <location>
        <begin position="22"/>
        <end position="831"/>
    </location>
</feature>
<dbReference type="Gene3D" id="2.60.210.10">
    <property type="entry name" value="Apoptosis, Tumor Necrosis Factor Receptor Associated Protein 2, Chain A"/>
    <property type="match status" value="1"/>
</dbReference>
<comment type="caution">
    <text evidence="4">The sequence shown here is derived from an EMBL/GenBank/DDBJ whole genome shotgun (WGS) entry which is preliminary data.</text>
</comment>
<feature type="region of interest" description="Disordered" evidence="2">
    <location>
        <begin position="728"/>
        <end position="758"/>
    </location>
</feature>
<feature type="region of interest" description="Disordered" evidence="2">
    <location>
        <begin position="639"/>
        <end position="659"/>
    </location>
</feature>
<name>A0A8S9Z6Q2_9TREM</name>
<keyword evidence="1" id="KW-0175">Coiled coil</keyword>
<feature type="signal peptide" evidence="3">
    <location>
        <begin position="1"/>
        <end position="21"/>
    </location>
</feature>
<dbReference type="EMBL" id="JTDE01000407">
    <property type="protein sequence ID" value="KAF7261360.1"/>
    <property type="molecule type" value="Genomic_DNA"/>
</dbReference>
<feature type="region of interest" description="Disordered" evidence="2">
    <location>
        <begin position="673"/>
        <end position="692"/>
    </location>
</feature>
<feature type="compositionally biased region" description="Polar residues" evidence="2">
    <location>
        <begin position="772"/>
        <end position="791"/>
    </location>
</feature>